<dbReference type="Gene3D" id="2.40.70.10">
    <property type="entry name" value="Acid Proteases"/>
    <property type="match status" value="1"/>
</dbReference>
<dbReference type="PANTHER" id="PTHR37984:SF5">
    <property type="entry name" value="PROTEIN NYNRIN-LIKE"/>
    <property type="match status" value="1"/>
</dbReference>
<dbReference type="Gene3D" id="3.10.10.10">
    <property type="entry name" value="HIV Type 1 Reverse Transcriptase, subunit A, domain 1"/>
    <property type="match status" value="1"/>
</dbReference>
<organism evidence="7 8">
    <name type="scientific">Prunus dulcis</name>
    <name type="common">Almond</name>
    <name type="synonym">Amygdalus dulcis</name>
    <dbReference type="NCBI Taxonomy" id="3755"/>
    <lineage>
        <taxon>Eukaryota</taxon>
        <taxon>Viridiplantae</taxon>
        <taxon>Streptophyta</taxon>
        <taxon>Embryophyta</taxon>
        <taxon>Tracheophyta</taxon>
        <taxon>Spermatophyta</taxon>
        <taxon>Magnoliopsida</taxon>
        <taxon>eudicotyledons</taxon>
        <taxon>Gunneridae</taxon>
        <taxon>Pentapetalae</taxon>
        <taxon>rosids</taxon>
        <taxon>fabids</taxon>
        <taxon>Rosales</taxon>
        <taxon>Rosaceae</taxon>
        <taxon>Amygdaloideae</taxon>
        <taxon>Amygdaleae</taxon>
        <taxon>Prunus</taxon>
    </lineage>
</organism>
<dbReference type="GO" id="GO:0015074">
    <property type="term" value="P:DNA integration"/>
    <property type="evidence" value="ECO:0007669"/>
    <property type="project" value="InterPro"/>
</dbReference>
<name>A0AAD4W7G1_PRUDU</name>
<dbReference type="CDD" id="cd09274">
    <property type="entry name" value="RNase_HI_RT_Ty3"/>
    <property type="match status" value="1"/>
</dbReference>
<accession>A0AAD4W7G1</accession>
<dbReference type="PROSITE" id="PS50994">
    <property type="entry name" value="INTEGRASE"/>
    <property type="match status" value="1"/>
</dbReference>
<dbReference type="GO" id="GO:0003676">
    <property type="term" value="F:nucleic acid binding"/>
    <property type="evidence" value="ECO:0007669"/>
    <property type="project" value="InterPro"/>
</dbReference>
<keyword evidence="3" id="KW-0540">Nuclease</keyword>
<dbReference type="Pfam" id="PF17919">
    <property type="entry name" value="RT_RNaseH_2"/>
    <property type="match status" value="1"/>
</dbReference>
<dbReference type="FunFam" id="3.30.70.270:FF:000020">
    <property type="entry name" value="Transposon Tf2-6 polyprotein-like Protein"/>
    <property type="match status" value="1"/>
</dbReference>
<dbReference type="GO" id="GO:0004519">
    <property type="term" value="F:endonuclease activity"/>
    <property type="evidence" value="ECO:0007669"/>
    <property type="project" value="UniProtKB-KW"/>
</dbReference>
<reference evidence="7 8" key="1">
    <citation type="journal article" date="2022" name="G3 (Bethesda)">
        <title>Whole-genome sequence and methylome profiling of the almond [Prunus dulcis (Mill.) D.A. Webb] cultivar 'Nonpareil'.</title>
        <authorList>
            <person name="D'Amico-Willman K.M."/>
            <person name="Ouma W.Z."/>
            <person name="Meulia T."/>
            <person name="Sideli G.M."/>
            <person name="Gradziel T.M."/>
            <person name="Fresnedo-Ramirez J."/>
        </authorList>
    </citation>
    <scope>NUCLEOTIDE SEQUENCE [LARGE SCALE GENOMIC DNA]</scope>
    <source>
        <strain evidence="7">Clone GOH B32 T37-40</strain>
    </source>
</reference>
<evidence type="ECO:0000256" key="4">
    <source>
        <dbReference type="ARBA" id="ARBA00022759"/>
    </source>
</evidence>
<evidence type="ECO:0000256" key="5">
    <source>
        <dbReference type="ARBA" id="ARBA00023268"/>
    </source>
</evidence>
<dbReference type="GO" id="GO:0016779">
    <property type="term" value="F:nucleotidyltransferase activity"/>
    <property type="evidence" value="ECO:0007669"/>
    <property type="project" value="UniProtKB-KW"/>
</dbReference>
<dbReference type="InterPro" id="IPR041577">
    <property type="entry name" value="RT_RNaseH_2"/>
</dbReference>
<evidence type="ECO:0000313" key="8">
    <source>
        <dbReference type="Proteomes" id="UP001054821"/>
    </source>
</evidence>
<dbReference type="InterPro" id="IPR043502">
    <property type="entry name" value="DNA/RNA_pol_sf"/>
</dbReference>
<dbReference type="Proteomes" id="UP001054821">
    <property type="component" value="Chromosome 3"/>
</dbReference>
<protein>
    <recommendedName>
        <fullName evidence="6">Integrase catalytic domain-containing protein</fullName>
    </recommendedName>
</protein>
<comment type="caution">
    <text evidence="7">The sequence shown here is derived from an EMBL/GenBank/DDBJ whole genome shotgun (WGS) entry which is preliminary data.</text>
</comment>
<gene>
    <name evidence="7" type="ORF">L3X38_016700</name>
</gene>
<keyword evidence="8" id="KW-1185">Reference proteome</keyword>
<keyword evidence="1" id="KW-0808">Transferase</keyword>
<dbReference type="InterPro" id="IPR021109">
    <property type="entry name" value="Peptidase_aspartic_dom_sf"/>
</dbReference>
<keyword evidence="4" id="KW-0378">Hydrolase</keyword>
<evidence type="ECO:0000256" key="1">
    <source>
        <dbReference type="ARBA" id="ARBA00022679"/>
    </source>
</evidence>
<sequence>MALELPAAGKPLRESLEARATDVPNCIVYPEQEEGDSFEIRHHMLEILPTFLGLPNEDANIHVAKFIVGCKNILIRGFSAEAIKTLNFKREILTFTQKPNEEFHEAWERYTEMYIKRPHVKIDSDTQMNIFFDGLNPTSKSHVNASAGGSLSNKSAREAFELFDMMATESQQWAAEHSQKRGIFELSVGSPNMSAQMEKMDKKIDAKFDMLLQHLASSTQQPPTSTVCTICNCNVVRTLRFGKSNDNRENSIEKEQQTVEDNTENFAAEKHNLADLETVPKQVPERVYEAPIPYPERLKPKAKDQQLKDFMQTLSKVQINIPLLDAIKKIPSYAKFLKEVCSSKKKLSDLDKVILTEQCSAVLLHKLPPKKKDPGSFNISCTIGNSNFKSALIDLGASINLMPFSVFQRLGQGDLKPTSIILQLADRSITYPRGVIEDLIIKVDNLYLLADFVVLDMDEDLQTPIILGRPFMATARTLIDVEAGTLTLRVQDQSVVFNLFEAAKRPAQQQDCMRIDMVDSMVQDGFYANSKTYQLLHVLQGELETDSEDDGVLEYIHALNSLPTVLPKFRNVYESLGEPKQPLKPSRQQPPKLELKPLPKHLKYAYLGAAETLPVIIAADLTPTEEDKLLRVLRKYQDALGWTIADIKGINPALCMHRILMEDDVRPTVDAQRRLNPIMKEVVRTEVMKLLDAGMIYPISDSKWVSPTQVVPKRTGIVLGHSISSKGIEVDKAKIDVIAKLPPPTSVKGVRSFLGHAGFYRRFIKDFSKISRPLCTLLAKDAPFNFDKAYLEAFNKLKALLTSAPIIATPNWDLPFELMCDASDYVVGAVLGQRKDKLPHVIYYASRTLNNAQLNYATTKKELLAVVFALEKFRSYFVGAKIIVYTNHAALKYLLSKKDAKPRLIPATEADSLPLSESFPDEQLFVVKIDTPWFADIVNYLAKGVVHPDFSYQQKKKFLSDVKHYFWDEPYLYKYYADQIIRRCIPEAEQESVLKFAHHYACGGHFGQKRTAEKILQSGLFWPTLFRDSQNWCKACDRCQRVGNQSRRNEMPQQTQTNQGSVVLKFLKGVIFPRFGISRVILSDGGKHFINKPFANLLAKYGINHRVATPYHPQTSGQVEVSNREIKRILEKTVSSTRKDWSFKLNDALWAYRTAYKTPIGMSPFRLIYGKACHLPMELEHKAYWAIKKLNFAYDSAGEKRKLQLNELEEIRQGAYDSSRIYKERTKACNSSIFVELLQEFQ</sequence>
<dbReference type="PANTHER" id="PTHR37984">
    <property type="entry name" value="PROTEIN CBG26694"/>
    <property type="match status" value="1"/>
</dbReference>
<evidence type="ECO:0000313" key="7">
    <source>
        <dbReference type="EMBL" id="KAI5337429.1"/>
    </source>
</evidence>
<dbReference type="Gene3D" id="3.30.70.270">
    <property type="match status" value="1"/>
</dbReference>
<evidence type="ECO:0000256" key="2">
    <source>
        <dbReference type="ARBA" id="ARBA00022695"/>
    </source>
</evidence>
<dbReference type="Gene3D" id="1.10.340.70">
    <property type="match status" value="1"/>
</dbReference>
<dbReference type="InterPro" id="IPR012337">
    <property type="entry name" value="RNaseH-like_sf"/>
</dbReference>
<dbReference type="SUPFAM" id="SSF56672">
    <property type="entry name" value="DNA/RNA polymerases"/>
    <property type="match status" value="1"/>
</dbReference>
<dbReference type="EMBL" id="JAJFAZ020000003">
    <property type="protein sequence ID" value="KAI5337429.1"/>
    <property type="molecule type" value="Genomic_DNA"/>
</dbReference>
<dbReference type="AlphaFoldDB" id="A0AAD4W7G1"/>
<evidence type="ECO:0000256" key="3">
    <source>
        <dbReference type="ARBA" id="ARBA00022722"/>
    </source>
</evidence>
<dbReference type="InterPro" id="IPR050951">
    <property type="entry name" value="Retrovirus_Pol_polyprotein"/>
</dbReference>
<keyword evidence="5" id="KW-0511">Multifunctional enzyme</keyword>
<dbReference type="Pfam" id="PF17921">
    <property type="entry name" value="Integrase_H2C2"/>
    <property type="match status" value="1"/>
</dbReference>
<evidence type="ECO:0000259" key="6">
    <source>
        <dbReference type="PROSITE" id="PS50994"/>
    </source>
</evidence>
<keyword evidence="4" id="KW-0255">Endonuclease</keyword>
<dbReference type="CDD" id="cd00303">
    <property type="entry name" value="retropepsin_like"/>
    <property type="match status" value="1"/>
</dbReference>
<dbReference type="InterPro" id="IPR001584">
    <property type="entry name" value="Integrase_cat-core"/>
</dbReference>
<dbReference type="InterPro" id="IPR036397">
    <property type="entry name" value="RNaseH_sf"/>
</dbReference>
<dbReference type="InterPro" id="IPR041588">
    <property type="entry name" value="Integrase_H2C2"/>
</dbReference>
<dbReference type="FunFam" id="3.10.20.370:FF:000001">
    <property type="entry name" value="Retrovirus-related Pol polyprotein from transposon 17.6-like protein"/>
    <property type="match status" value="1"/>
</dbReference>
<feature type="domain" description="Integrase catalytic" evidence="6">
    <location>
        <begin position="1042"/>
        <end position="1172"/>
    </location>
</feature>
<keyword evidence="2" id="KW-0548">Nucleotidyltransferase</keyword>
<dbReference type="InterPro" id="IPR043128">
    <property type="entry name" value="Rev_trsase/Diguanyl_cyclase"/>
</dbReference>
<dbReference type="SUPFAM" id="SSF53098">
    <property type="entry name" value="Ribonuclease H-like"/>
    <property type="match status" value="1"/>
</dbReference>
<proteinExistence type="predicted"/>
<dbReference type="Gene3D" id="3.30.420.10">
    <property type="entry name" value="Ribonuclease H-like superfamily/Ribonuclease H"/>
    <property type="match status" value="1"/>
</dbReference>